<dbReference type="Pfam" id="PF13843">
    <property type="entry name" value="DDE_Tnp_1_7"/>
    <property type="match status" value="1"/>
</dbReference>
<evidence type="ECO:0000313" key="2">
    <source>
        <dbReference type="EMBL" id="GFO17089.1"/>
    </source>
</evidence>
<dbReference type="InterPro" id="IPR029526">
    <property type="entry name" value="PGBD"/>
</dbReference>
<organism evidence="2 3">
    <name type="scientific">Plakobranchus ocellatus</name>
    <dbReference type="NCBI Taxonomy" id="259542"/>
    <lineage>
        <taxon>Eukaryota</taxon>
        <taxon>Metazoa</taxon>
        <taxon>Spiralia</taxon>
        <taxon>Lophotrochozoa</taxon>
        <taxon>Mollusca</taxon>
        <taxon>Gastropoda</taxon>
        <taxon>Heterobranchia</taxon>
        <taxon>Euthyneura</taxon>
        <taxon>Panpulmonata</taxon>
        <taxon>Sacoglossa</taxon>
        <taxon>Placobranchoidea</taxon>
        <taxon>Plakobranchidae</taxon>
        <taxon>Plakobranchus</taxon>
    </lineage>
</organism>
<sequence>MNPFMHSAQQVGHTLKVPPKAQQPCWANTFCAAMLELSQDQEIKLITVTQSYFPLFSKPRWRVHQLHAVFRDTTKIIEPYQGAGTVKTQPDLGMGESVMIDLISVLPKEDKYSLYSDNLFTSPALLSVIKDKGYDATGTLRANRLNQCPLEGVDSMKKKSAAAKQRSLDCLGFLRHIALSHVNKYRGAVVSNRPGAMEMSVSSEFVRDEDGHYLVSLLTQRRCRQCKGNTKKACSKCPSTPRHKQCFILYDETHQN</sequence>
<keyword evidence="3" id="KW-1185">Reference proteome</keyword>
<dbReference type="EMBL" id="BLXT01004727">
    <property type="protein sequence ID" value="GFO17089.1"/>
    <property type="molecule type" value="Genomic_DNA"/>
</dbReference>
<evidence type="ECO:0000259" key="1">
    <source>
        <dbReference type="Pfam" id="PF13843"/>
    </source>
</evidence>
<dbReference type="Proteomes" id="UP000735302">
    <property type="component" value="Unassembled WGS sequence"/>
</dbReference>
<dbReference type="PANTHER" id="PTHR47055:SF3">
    <property type="entry name" value="PHORBOL-ESTER_DAG-TYPE DOMAIN-CONTAINING PROTEIN"/>
    <property type="match status" value="1"/>
</dbReference>
<reference evidence="2 3" key="1">
    <citation type="journal article" date="2021" name="Elife">
        <title>Chloroplast acquisition without the gene transfer in kleptoplastic sea slugs, Plakobranchus ocellatus.</title>
        <authorList>
            <person name="Maeda T."/>
            <person name="Takahashi S."/>
            <person name="Yoshida T."/>
            <person name="Shimamura S."/>
            <person name="Takaki Y."/>
            <person name="Nagai Y."/>
            <person name="Toyoda A."/>
            <person name="Suzuki Y."/>
            <person name="Arimoto A."/>
            <person name="Ishii H."/>
            <person name="Satoh N."/>
            <person name="Nishiyama T."/>
            <person name="Hasebe M."/>
            <person name="Maruyama T."/>
            <person name="Minagawa J."/>
            <person name="Obokata J."/>
            <person name="Shigenobu S."/>
        </authorList>
    </citation>
    <scope>NUCLEOTIDE SEQUENCE [LARGE SCALE GENOMIC DNA]</scope>
</reference>
<comment type="caution">
    <text evidence="2">The sequence shown here is derived from an EMBL/GenBank/DDBJ whole genome shotgun (WGS) entry which is preliminary data.</text>
</comment>
<feature type="domain" description="PiggyBac transposable element-derived protein" evidence="1">
    <location>
        <begin position="58"/>
        <end position="164"/>
    </location>
</feature>
<accession>A0AAV4BAC5</accession>
<protein>
    <submittedName>
        <fullName evidence="2">PiggyBac transposable element-derived protein 1</fullName>
    </submittedName>
</protein>
<dbReference type="GO" id="GO:0043565">
    <property type="term" value="F:sequence-specific DNA binding"/>
    <property type="evidence" value="ECO:0007669"/>
    <property type="project" value="TreeGrafter"/>
</dbReference>
<dbReference type="InterPro" id="IPR052638">
    <property type="entry name" value="PiggyBac_TE-derived"/>
</dbReference>
<evidence type="ECO:0000313" key="3">
    <source>
        <dbReference type="Proteomes" id="UP000735302"/>
    </source>
</evidence>
<dbReference type="AlphaFoldDB" id="A0AAV4BAC5"/>
<dbReference type="PANTHER" id="PTHR47055">
    <property type="entry name" value="DDE_TNP_1_7 DOMAIN-CONTAINING PROTEIN"/>
    <property type="match status" value="1"/>
</dbReference>
<gene>
    <name evidence="2" type="ORF">PoB_004359400</name>
</gene>
<proteinExistence type="predicted"/>
<name>A0AAV4BAC5_9GAST</name>